<comment type="caution">
    <text evidence="2">The sequence shown here is derived from an EMBL/GenBank/DDBJ whole genome shotgun (WGS) entry which is preliminary data.</text>
</comment>
<protein>
    <submittedName>
        <fullName evidence="2">Uncharacterized protein</fullName>
    </submittedName>
</protein>
<dbReference type="Proteomes" id="UP000294543">
    <property type="component" value="Unassembled WGS sequence"/>
</dbReference>
<sequence>MPDKTRNLLPEQQQPDEDQSAFHQRRRPWTAMTHAGTEIKTCRSRVATALDMLRGQLSGPSAYPVPELPAGPRPGMGAEAVRHPLRAGHDRRGRVEVADS</sequence>
<evidence type="ECO:0000313" key="2">
    <source>
        <dbReference type="EMBL" id="TDD11320.1"/>
    </source>
</evidence>
<dbReference type="OrthoDB" id="9976234at2"/>
<dbReference type="RefSeq" id="WP_132517887.1">
    <property type="nucleotide sequence ID" value="NZ_SMKP01000220.1"/>
</dbReference>
<feature type="compositionally biased region" description="Basic and acidic residues" evidence="1">
    <location>
        <begin position="87"/>
        <end position="100"/>
    </location>
</feature>
<evidence type="ECO:0000313" key="3">
    <source>
        <dbReference type="Proteomes" id="UP000294543"/>
    </source>
</evidence>
<organism evidence="2 3">
    <name type="scientific">Nonomuraea diastatica</name>
    <dbReference type="NCBI Taxonomy" id="1848329"/>
    <lineage>
        <taxon>Bacteria</taxon>
        <taxon>Bacillati</taxon>
        <taxon>Actinomycetota</taxon>
        <taxon>Actinomycetes</taxon>
        <taxon>Streptosporangiales</taxon>
        <taxon>Streptosporangiaceae</taxon>
        <taxon>Nonomuraea</taxon>
    </lineage>
</organism>
<name>A0A4R4WD23_9ACTN</name>
<feature type="region of interest" description="Disordered" evidence="1">
    <location>
        <begin position="58"/>
        <end position="100"/>
    </location>
</feature>
<feature type="region of interest" description="Disordered" evidence="1">
    <location>
        <begin position="1"/>
        <end position="35"/>
    </location>
</feature>
<dbReference type="EMBL" id="SMKP01000220">
    <property type="protein sequence ID" value="TDD11320.1"/>
    <property type="molecule type" value="Genomic_DNA"/>
</dbReference>
<keyword evidence="3" id="KW-1185">Reference proteome</keyword>
<accession>A0A4R4WD23</accession>
<evidence type="ECO:0000256" key="1">
    <source>
        <dbReference type="SAM" id="MobiDB-lite"/>
    </source>
</evidence>
<gene>
    <name evidence="2" type="ORF">E1294_45320</name>
</gene>
<reference evidence="2 3" key="1">
    <citation type="submission" date="2019-03" db="EMBL/GenBank/DDBJ databases">
        <title>Draft genome sequences of novel Actinobacteria.</title>
        <authorList>
            <person name="Sahin N."/>
            <person name="Ay H."/>
            <person name="Saygin H."/>
        </authorList>
    </citation>
    <scope>NUCLEOTIDE SEQUENCE [LARGE SCALE GENOMIC DNA]</scope>
    <source>
        <strain evidence="2 3">KC712</strain>
    </source>
</reference>
<dbReference type="AlphaFoldDB" id="A0A4R4WD23"/>
<proteinExistence type="predicted"/>